<feature type="region of interest" description="Disordered" evidence="1">
    <location>
        <begin position="117"/>
        <end position="137"/>
    </location>
</feature>
<dbReference type="Proteomes" id="UP001642464">
    <property type="component" value="Unassembled WGS sequence"/>
</dbReference>
<organism evidence="2 3">
    <name type="scientific">Durusdinium trenchii</name>
    <dbReference type="NCBI Taxonomy" id="1381693"/>
    <lineage>
        <taxon>Eukaryota</taxon>
        <taxon>Sar</taxon>
        <taxon>Alveolata</taxon>
        <taxon>Dinophyceae</taxon>
        <taxon>Suessiales</taxon>
        <taxon>Symbiodiniaceae</taxon>
        <taxon>Durusdinium</taxon>
    </lineage>
</organism>
<evidence type="ECO:0000313" key="2">
    <source>
        <dbReference type="EMBL" id="CAK8998034.1"/>
    </source>
</evidence>
<protein>
    <submittedName>
        <fullName evidence="2">Uncharacterized protein</fullName>
    </submittedName>
</protein>
<sequence length="387" mass="42535">MTPETRKDPDHTKELLETGPPLVIAAPGLAKMGQDLAEKTGSEGRAPSRSCPVSWHGLVQAVAVLVRVGDRLQRVVAAVAERLQRETHAVRHGEKVLQECLTALEVPDLGVHGVLAQGAGDARGPDPKKKDIPLARARMGRRSPDIASVDWDSFPSGDPNIRFRWQDVQGPTGQHVVFLFDTVDRSRLFEQLALLQQLQGFPLPDADDSPRKWKTYAQEGRYAWGRAHRITVVIPWYRPCQMERTSRWEAPGRMHRVGGVPEGRWLDIPFAQSLAALLSAPAPQPPGKGPALAWLGGGNRLDSRPLVPLWRPPVTLFFVELHEAAKPAALPGGVRFPRRLDTKPLDVLKDGILMTHHVVSPLLSGKDLAEDPNSTFGLTHPTCPEAM</sequence>
<accession>A0ABP0I9N0</accession>
<feature type="region of interest" description="Disordered" evidence="1">
    <location>
        <begin position="1"/>
        <end position="20"/>
    </location>
</feature>
<feature type="region of interest" description="Disordered" evidence="1">
    <location>
        <begin position="28"/>
        <end position="51"/>
    </location>
</feature>
<feature type="compositionally biased region" description="Basic and acidic residues" evidence="1">
    <location>
        <begin position="123"/>
        <end position="133"/>
    </location>
</feature>
<gene>
    <name evidence="2" type="ORF">SCF082_LOCUS5458</name>
</gene>
<name>A0ABP0I9N0_9DINO</name>
<comment type="caution">
    <text evidence="2">The sequence shown here is derived from an EMBL/GenBank/DDBJ whole genome shotgun (WGS) entry which is preliminary data.</text>
</comment>
<proteinExistence type="predicted"/>
<reference evidence="2 3" key="1">
    <citation type="submission" date="2024-02" db="EMBL/GenBank/DDBJ databases">
        <authorList>
            <person name="Chen Y."/>
            <person name="Shah S."/>
            <person name="Dougan E. K."/>
            <person name="Thang M."/>
            <person name="Chan C."/>
        </authorList>
    </citation>
    <scope>NUCLEOTIDE SEQUENCE [LARGE SCALE GENOMIC DNA]</scope>
</reference>
<feature type="compositionally biased region" description="Basic and acidic residues" evidence="1">
    <location>
        <begin position="1"/>
        <end position="16"/>
    </location>
</feature>
<evidence type="ECO:0000313" key="3">
    <source>
        <dbReference type="Proteomes" id="UP001642464"/>
    </source>
</evidence>
<dbReference type="EMBL" id="CAXAMM010002958">
    <property type="protein sequence ID" value="CAK8998034.1"/>
    <property type="molecule type" value="Genomic_DNA"/>
</dbReference>
<keyword evidence="3" id="KW-1185">Reference proteome</keyword>
<evidence type="ECO:0000256" key="1">
    <source>
        <dbReference type="SAM" id="MobiDB-lite"/>
    </source>
</evidence>